<sequence>MVIRQGEVRFLAKYPSGPYGFPSSEMVTVNFLVRTEHLKLSLLIWRANSTNVIPAEAGIQ</sequence>
<name>A0A2T5IF88_9PROT</name>
<organism evidence="1 2">
    <name type="scientific">Nitrosospira multiformis</name>
    <dbReference type="NCBI Taxonomy" id="1231"/>
    <lineage>
        <taxon>Bacteria</taxon>
        <taxon>Pseudomonadati</taxon>
        <taxon>Pseudomonadota</taxon>
        <taxon>Betaproteobacteria</taxon>
        <taxon>Nitrosomonadales</taxon>
        <taxon>Nitrosomonadaceae</taxon>
        <taxon>Nitrosospira</taxon>
    </lineage>
</organism>
<proteinExistence type="predicted"/>
<protein>
    <submittedName>
        <fullName evidence="1">Uncharacterized protein</fullName>
    </submittedName>
</protein>
<comment type="caution">
    <text evidence="1">The sequence shown here is derived from an EMBL/GenBank/DDBJ whole genome shotgun (WGS) entry which is preliminary data.</text>
</comment>
<reference evidence="1 2" key="1">
    <citation type="submission" date="2018-04" db="EMBL/GenBank/DDBJ databases">
        <title>Active sludge and wastewater microbial communities from Klosterneuburg, Austria.</title>
        <authorList>
            <person name="Wagner M."/>
        </authorList>
    </citation>
    <scope>NUCLEOTIDE SEQUENCE [LARGE SCALE GENOMIC DNA]</scope>
    <source>
        <strain evidence="1 2">Nl12</strain>
    </source>
</reference>
<dbReference type="AlphaFoldDB" id="A0A2T5IF88"/>
<evidence type="ECO:0000313" key="1">
    <source>
        <dbReference type="EMBL" id="PTQ82490.1"/>
    </source>
</evidence>
<accession>A0A2T5IF88</accession>
<gene>
    <name evidence="1" type="ORF">C8R21_10433</name>
</gene>
<dbReference type="Proteomes" id="UP000244152">
    <property type="component" value="Unassembled WGS sequence"/>
</dbReference>
<evidence type="ECO:0000313" key="2">
    <source>
        <dbReference type="Proteomes" id="UP000244152"/>
    </source>
</evidence>
<dbReference type="EMBL" id="QAOK01000004">
    <property type="protein sequence ID" value="PTQ82490.1"/>
    <property type="molecule type" value="Genomic_DNA"/>
</dbReference>